<dbReference type="InterPro" id="IPR038563">
    <property type="entry name" value="Endonuclease_7_sf"/>
</dbReference>
<sequence length="102" mass="11624">MRRVRRTPSRANGCCEICGTPEAETCNRRLVVDHFGGRPAQYIRGLVCDRCNSVMSCHDGNKKWGPRTLPYQQKAAEYAANSWQTPEEGLRLQEFRGPLDRV</sequence>
<keyword evidence="1" id="KW-0255">Endonuclease</keyword>
<dbReference type="EMBL" id="JBHSNY010000004">
    <property type="protein sequence ID" value="MFC5634760.1"/>
    <property type="molecule type" value="Genomic_DNA"/>
</dbReference>
<protein>
    <submittedName>
        <fullName evidence="1">Endonuclease domain-containing protein</fullName>
    </submittedName>
</protein>
<name>A0ABW0UP99_9ACTN</name>
<dbReference type="Proteomes" id="UP001596154">
    <property type="component" value="Unassembled WGS sequence"/>
</dbReference>
<keyword evidence="1" id="KW-0540">Nuclease</keyword>
<dbReference type="GO" id="GO:0004519">
    <property type="term" value="F:endonuclease activity"/>
    <property type="evidence" value="ECO:0007669"/>
    <property type="project" value="UniProtKB-KW"/>
</dbReference>
<dbReference type="Gene3D" id="3.40.1800.10">
    <property type="entry name" value="His-Me finger endonucleases"/>
    <property type="match status" value="1"/>
</dbReference>
<evidence type="ECO:0000313" key="1">
    <source>
        <dbReference type="EMBL" id="MFC5634760.1"/>
    </source>
</evidence>
<dbReference type="SUPFAM" id="SSF54060">
    <property type="entry name" value="His-Me finger endonucleases"/>
    <property type="match status" value="1"/>
</dbReference>
<evidence type="ECO:0000313" key="2">
    <source>
        <dbReference type="Proteomes" id="UP001596154"/>
    </source>
</evidence>
<dbReference type="InterPro" id="IPR004211">
    <property type="entry name" value="Endonuclease_7"/>
</dbReference>
<keyword evidence="1" id="KW-0378">Hydrolase</keyword>
<dbReference type="InterPro" id="IPR044925">
    <property type="entry name" value="His-Me_finger_sf"/>
</dbReference>
<dbReference type="Pfam" id="PF02945">
    <property type="entry name" value="Endonuclease_7"/>
    <property type="match status" value="1"/>
</dbReference>
<dbReference type="RefSeq" id="WP_381020903.1">
    <property type="nucleotide sequence ID" value="NZ_JBHSNY010000004.1"/>
</dbReference>
<gene>
    <name evidence="1" type="ORF">ACFPZJ_13415</name>
</gene>
<reference evidence="2" key="1">
    <citation type="journal article" date="2019" name="Int. J. Syst. Evol. Microbiol.">
        <title>The Global Catalogue of Microorganisms (GCM) 10K type strain sequencing project: providing services to taxonomists for standard genome sequencing and annotation.</title>
        <authorList>
            <consortium name="The Broad Institute Genomics Platform"/>
            <consortium name="The Broad Institute Genome Sequencing Center for Infectious Disease"/>
            <person name="Wu L."/>
            <person name="Ma J."/>
        </authorList>
    </citation>
    <scope>NUCLEOTIDE SEQUENCE [LARGE SCALE GENOMIC DNA]</scope>
    <source>
        <strain evidence="2">CGMCC 4.7248</strain>
    </source>
</reference>
<accession>A0ABW0UP99</accession>
<proteinExistence type="predicted"/>
<keyword evidence="2" id="KW-1185">Reference proteome</keyword>
<organism evidence="1 2">
    <name type="scientific">Streptomyces bullii</name>
    <dbReference type="NCBI Taxonomy" id="349910"/>
    <lineage>
        <taxon>Bacteria</taxon>
        <taxon>Bacillati</taxon>
        <taxon>Actinomycetota</taxon>
        <taxon>Actinomycetes</taxon>
        <taxon>Kitasatosporales</taxon>
        <taxon>Streptomycetaceae</taxon>
        <taxon>Streptomyces</taxon>
    </lineage>
</organism>
<comment type="caution">
    <text evidence="1">The sequence shown here is derived from an EMBL/GenBank/DDBJ whole genome shotgun (WGS) entry which is preliminary data.</text>
</comment>